<evidence type="ECO:0000313" key="2">
    <source>
        <dbReference type="EMBL" id="QHU23888.1"/>
    </source>
</evidence>
<name>A0A7S5U992_AERHY</name>
<proteinExistence type="predicted"/>
<sequence>MTAPKRERVIKIRATEAELARLKVLSGEDRLAEWMREQCLGDGKAPGRRRTPVPKADPALLRQLAGIGNNLNQVARRVNCGEWGALERVQVIGVLMAMERALQVLSGQSKEAD</sequence>
<dbReference type="AlphaFoldDB" id="A0A7S5U992"/>
<dbReference type="EMBL" id="MK962691">
    <property type="protein sequence ID" value="QHU23888.1"/>
    <property type="molecule type" value="Genomic_DNA"/>
</dbReference>
<reference evidence="2" key="1">
    <citation type="submission" date="2019-05" db="EMBL/GenBank/DDBJ databases">
        <authorList>
            <person name="Perez Valdespino A."/>
            <person name="Curiel Quesada E."/>
            <person name="Perez Garcia D."/>
        </authorList>
    </citation>
    <scope>NUCLEOTIDE SEQUENCE</scope>
    <source>
        <strain evidence="2">RO13</strain>
        <plasmid evidence="2">pAerXI</plasmid>
    </source>
</reference>
<accession>A0A7S5U992</accession>
<dbReference type="Pfam" id="PF05713">
    <property type="entry name" value="MobC"/>
    <property type="match status" value="1"/>
</dbReference>
<geneLocation type="plasmid" evidence="2">
    <name>pAerXI</name>
</geneLocation>
<feature type="domain" description="Bacterial mobilisation" evidence="1">
    <location>
        <begin position="61"/>
        <end position="102"/>
    </location>
</feature>
<dbReference type="InterPro" id="IPR008687">
    <property type="entry name" value="MobC"/>
</dbReference>
<keyword evidence="2" id="KW-0614">Plasmid</keyword>
<dbReference type="RefSeq" id="WP_205128685.1">
    <property type="nucleotide sequence ID" value="NZ_MK962691.1"/>
</dbReference>
<evidence type="ECO:0000259" key="1">
    <source>
        <dbReference type="Pfam" id="PF05713"/>
    </source>
</evidence>
<protein>
    <submittedName>
        <fullName evidence="2">Mobilization protein</fullName>
    </submittedName>
</protein>
<organism evidence="2">
    <name type="scientific">Aeromonas hydrophila</name>
    <dbReference type="NCBI Taxonomy" id="644"/>
    <lineage>
        <taxon>Bacteria</taxon>
        <taxon>Pseudomonadati</taxon>
        <taxon>Pseudomonadota</taxon>
        <taxon>Gammaproteobacteria</taxon>
        <taxon>Aeromonadales</taxon>
        <taxon>Aeromonadaceae</taxon>
        <taxon>Aeromonas</taxon>
    </lineage>
</organism>